<dbReference type="AlphaFoldDB" id="A0A552V7Y0"/>
<organism evidence="2 3">
    <name type="scientific">Flavobacterium zepuense</name>
    <dbReference type="NCBI Taxonomy" id="2593302"/>
    <lineage>
        <taxon>Bacteria</taxon>
        <taxon>Pseudomonadati</taxon>
        <taxon>Bacteroidota</taxon>
        <taxon>Flavobacteriia</taxon>
        <taxon>Flavobacteriales</taxon>
        <taxon>Flavobacteriaceae</taxon>
        <taxon>Flavobacterium</taxon>
    </lineage>
</organism>
<reference evidence="2 3" key="1">
    <citation type="submission" date="2019-07" db="EMBL/GenBank/DDBJ databases">
        <title>Flavobacterium sp. nov., isolated from glacier ice.</title>
        <authorList>
            <person name="Liu Q."/>
            <person name="Xin Y.-H."/>
        </authorList>
    </citation>
    <scope>NUCLEOTIDE SEQUENCE [LARGE SCALE GENOMIC DNA]</scope>
    <source>
        <strain evidence="2 3">ZT4R6</strain>
    </source>
</reference>
<name>A0A552V7Y0_9FLAO</name>
<dbReference type="Proteomes" id="UP000320643">
    <property type="component" value="Unassembled WGS sequence"/>
</dbReference>
<protein>
    <recommendedName>
        <fullName evidence="4">Lipoprotein</fullName>
    </recommendedName>
</protein>
<comment type="caution">
    <text evidence="2">The sequence shown here is derived from an EMBL/GenBank/DDBJ whole genome shotgun (WGS) entry which is preliminary data.</text>
</comment>
<keyword evidence="1" id="KW-0732">Signal</keyword>
<evidence type="ECO:0000256" key="1">
    <source>
        <dbReference type="SAM" id="SignalP"/>
    </source>
</evidence>
<accession>A0A552V7Y0</accession>
<dbReference type="RefSeq" id="WP_143372075.1">
    <property type="nucleotide sequence ID" value="NZ_VJVZ01000002.1"/>
</dbReference>
<evidence type="ECO:0000313" key="2">
    <source>
        <dbReference type="EMBL" id="TRW26575.1"/>
    </source>
</evidence>
<feature type="signal peptide" evidence="1">
    <location>
        <begin position="1"/>
        <end position="19"/>
    </location>
</feature>
<feature type="chain" id="PRO_5021991870" description="Lipoprotein" evidence="1">
    <location>
        <begin position="20"/>
        <end position="329"/>
    </location>
</feature>
<gene>
    <name evidence="2" type="ORF">FMM05_04135</name>
</gene>
<keyword evidence="3" id="KW-1185">Reference proteome</keyword>
<evidence type="ECO:0008006" key="4">
    <source>
        <dbReference type="Google" id="ProtNLM"/>
    </source>
</evidence>
<dbReference type="OrthoDB" id="1198767at2"/>
<sequence length="329" mass="38086">MLPRLLWLLLLPLCLTSCATIFNRKEYKLKIYAYENNVKAKVYDSIYTLPAYVKVKRGKQDLAVQFITDSLTRNIIVKSSVNPEFIYGNLAFLQLAPAGYITDCFTDKRFYYGRKLLFKSWDTTTVFTPPLLSGVKKYFAQKYPVQKRQVNMSVSIPYINGFYMQPKDEGIRMNAGFFGLSAGLEYYYKDNTFVKLNIASTIDFDFFIPVPIEGDGPYQSTRNFNISLTNNHKVSRFVLGYGVSYAKNTWQYHTGNSFDETFGTIMPTPSRKEVSHSFGLAFNAYHQFTDDFFMGVVYNPTFYDVSPSGNFNYQHVISLDLMWKVRLWK</sequence>
<dbReference type="EMBL" id="VJVZ01000002">
    <property type="protein sequence ID" value="TRW26575.1"/>
    <property type="molecule type" value="Genomic_DNA"/>
</dbReference>
<evidence type="ECO:0000313" key="3">
    <source>
        <dbReference type="Proteomes" id="UP000320643"/>
    </source>
</evidence>
<proteinExistence type="predicted"/>